<feature type="compositionally biased region" description="Acidic residues" evidence="1">
    <location>
        <begin position="170"/>
        <end position="179"/>
    </location>
</feature>
<comment type="caution">
    <text evidence="2">The sequence shown here is derived from an EMBL/GenBank/DDBJ whole genome shotgun (WGS) entry which is preliminary data.</text>
</comment>
<dbReference type="EMBL" id="BAAAOS010000054">
    <property type="protein sequence ID" value="GAA1604271.1"/>
    <property type="molecule type" value="Genomic_DNA"/>
</dbReference>
<feature type="region of interest" description="Disordered" evidence="1">
    <location>
        <begin position="137"/>
        <end position="183"/>
    </location>
</feature>
<dbReference type="Proteomes" id="UP001500393">
    <property type="component" value="Unassembled WGS sequence"/>
</dbReference>
<reference evidence="2 3" key="1">
    <citation type="journal article" date="2019" name="Int. J. Syst. Evol. Microbiol.">
        <title>The Global Catalogue of Microorganisms (GCM) 10K type strain sequencing project: providing services to taxonomists for standard genome sequencing and annotation.</title>
        <authorList>
            <consortium name="The Broad Institute Genomics Platform"/>
            <consortium name="The Broad Institute Genome Sequencing Center for Infectious Disease"/>
            <person name="Wu L."/>
            <person name="Ma J."/>
        </authorList>
    </citation>
    <scope>NUCLEOTIDE SEQUENCE [LARGE SCALE GENOMIC DNA]</scope>
    <source>
        <strain evidence="2 3">JCM 14969</strain>
    </source>
</reference>
<evidence type="ECO:0000313" key="2">
    <source>
        <dbReference type="EMBL" id="GAA1604271.1"/>
    </source>
</evidence>
<protein>
    <submittedName>
        <fullName evidence="2">Uncharacterized protein</fullName>
    </submittedName>
</protein>
<organism evidence="2 3">
    <name type="scientific">Kribbella sancticallisti</name>
    <dbReference type="NCBI Taxonomy" id="460087"/>
    <lineage>
        <taxon>Bacteria</taxon>
        <taxon>Bacillati</taxon>
        <taxon>Actinomycetota</taxon>
        <taxon>Actinomycetes</taxon>
        <taxon>Propionibacteriales</taxon>
        <taxon>Kribbellaceae</taxon>
        <taxon>Kribbella</taxon>
    </lineage>
</organism>
<evidence type="ECO:0000313" key="3">
    <source>
        <dbReference type="Proteomes" id="UP001500393"/>
    </source>
</evidence>
<evidence type="ECO:0000256" key="1">
    <source>
        <dbReference type="SAM" id="MobiDB-lite"/>
    </source>
</evidence>
<feature type="region of interest" description="Disordered" evidence="1">
    <location>
        <begin position="335"/>
        <end position="354"/>
    </location>
</feature>
<keyword evidence="3" id="KW-1185">Reference proteome</keyword>
<feature type="compositionally biased region" description="Basic and acidic residues" evidence="1">
    <location>
        <begin position="137"/>
        <end position="157"/>
    </location>
</feature>
<sequence length="380" mass="41213">MNRPNRLNIAPFGVFCQDFDGQNTFGPSNDTTAGISVIAANAHHRDGDREAGTEALEAAEHGQQQRAERDHDRAGRRHDHLGDPRGRRGQRLLRLLAGAEAFPEAEQQEQDVVRADAVEHDGEDGLQVLRHLQVERLRGQGDQARRDRADQADRENRQQGGDRAAVDEQQQPDDQYESGDADHHEGVVERVLVVEEESGVARYAVLEVAVRQSRAGQVADALDRVEYGLVLGQPFEADADQLHLFVGGDRLRSGDRAGDAVDLRGGDLGRELGRPGLVGRGELAAVGPLDHDARGGVVGLAERVGGQLLRLNGLVGVGQEAGLVLVGDVGERRCERDHGDRRDHPGGDHLPGVVDDEASELSEHGVLPRCCHSVYLPVGW</sequence>
<gene>
    <name evidence="2" type="ORF">GCM10009789_67820</name>
</gene>
<proteinExistence type="predicted"/>
<name>A0ABN2EDE8_9ACTN</name>
<feature type="region of interest" description="Disordered" evidence="1">
    <location>
        <begin position="58"/>
        <end position="89"/>
    </location>
</feature>
<accession>A0ABN2EDE8</accession>
<feature type="compositionally biased region" description="Basic and acidic residues" evidence="1">
    <location>
        <begin position="335"/>
        <end position="347"/>
    </location>
</feature>